<evidence type="ECO:0000256" key="10">
    <source>
        <dbReference type="ARBA" id="ARBA00023163"/>
    </source>
</evidence>
<evidence type="ECO:0000256" key="4">
    <source>
        <dbReference type="ARBA" id="ARBA00022737"/>
    </source>
</evidence>
<keyword evidence="7" id="KW-0805">Transcription regulation</keyword>
<evidence type="ECO:0000256" key="6">
    <source>
        <dbReference type="ARBA" id="ARBA00022833"/>
    </source>
</evidence>
<dbReference type="GO" id="GO:0000122">
    <property type="term" value="P:negative regulation of transcription by RNA polymerase II"/>
    <property type="evidence" value="ECO:0007669"/>
    <property type="project" value="TreeGrafter"/>
</dbReference>
<keyword evidence="11" id="KW-0539">Nucleus</keyword>
<feature type="domain" description="CCHC FOG-type" evidence="15">
    <location>
        <begin position="66"/>
        <end position="99"/>
    </location>
</feature>
<keyword evidence="5 12" id="KW-0863">Zinc-finger</keyword>
<organism evidence="16 17">
    <name type="scientific">Megalurothrips usitatus</name>
    <name type="common">bean blossom thrips</name>
    <dbReference type="NCBI Taxonomy" id="439358"/>
    <lineage>
        <taxon>Eukaryota</taxon>
        <taxon>Metazoa</taxon>
        <taxon>Ecdysozoa</taxon>
        <taxon>Arthropoda</taxon>
        <taxon>Hexapoda</taxon>
        <taxon>Insecta</taxon>
        <taxon>Pterygota</taxon>
        <taxon>Neoptera</taxon>
        <taxon>Paraneoptera</taxon>
        <taxon>Thysanoptera</taxon>
        <taxon>Terebrantia</taxon>
        <taxon>Thripoidea</taxon>
        <taxon>Thripidae</taxon>
        <taxon>Megalurothrips</taxon>
    </lineage>
</organism>
<feature type="compositionally biased region" description="Pro residues" evidence="13">
    <location>
        <begin position="791"/>
        <end position="802"/>
    </location>
</feature>
<dbReference type="PROSITE" id="PS50157">
    <property type="entry name" value="ZINC_FINGER_C2H2_2"/>
    <property type="match status" value="4"/>
</dbReference>
<keyword evidence="9" id="KW-0010">Activator</keyword>
<dbReference type="PANTHER" id="PTHR12958:SF3">
    <property type="entry name" value="ZINC FINGER PROTEIN USH"/>
    <property type="match status" value="1"/>
</dbReference>
<feature type="compositionally biased region" description="Pro residues" evidence="13">
    <location>
        <begin position="613"/>
        <end position="626"/>
    </location>
</feature>
<evidence type="ECO:0000256" key="9">
    <source>
        <dbReference type="ARBA" id="ARBA00023159"/>
    </source>
</evidence>
<dbReference type="SUPFAM" id="SSF57667">
    <property type="entry name" value="beta-beta-alpha zinc fingers"/>
    <property type="match status" value="6"/>
</dbReference>
<feature type="domain" description="C2H2-type" evidence="14">
    <location>
        <begin position="635"/>
        <end position="662"/>
    </location>
</feature>
<dbReference type="GO" id="GO:0003677">
    <property type="term" value="F:DNA binding"/>
    <property type="evidence" value="ECO:0007669"/>
    <property type="project" value="UniProtKB-KW"/>
</dbReference>
<dbReference type="InterPro" id="IPR039746">
    <property type="entry name" value="FOG"/>
</dbReference>
<feature type="compositionally biased region" description="Low complexity" evidence="13">
    <location>
        <begin position="406"/>
        <end position="419"/>
    </location>
</feature>
<dbReference type="PANTHER" id="PTHR12958">
    <property type="entry name" value="FRIEND OF GATA2-RELATED"/>
    <property type="match status" value="1"/>
</dbReference>
<dbReference type="InterPro" id="IPR013087">
    <property type="entry name" value="Znf_C2H2_type"/>
</dbReference>
<feature type="compositionally biased region" description="Low complexity" evidence="13">
    <location>
        <begin position="149"/>
        <end position="161"/>
    </location>
</feature>
<dbReference type="GO" id="GO:0007507">
    <property type="term" value="P:heart development"/>
    <property type="evidence" value="ECO:0007669"/>
    <property type="project" value="TreeGrafter"/>
</dbReference>
<dbReference type="AlphaFoldDB" id="A0AAV7XI42"/>
<evidence type="ECO:0008006" key="18">
    <source>
        <dbReference type="Google" id="ProtNLM"/>
    </source>
</evidence>
<accession>A0AAV7XI42</accession>
<dbReference type="GO" id="GO:0045944">
    <property type="term" value="P:positive regulation of transcription by RNA polymerase II"/>
    <property type="evidence" value="ECO:0007669"/>
    <property type="project" value="TreeGrafter"/>
</dbReference>
<dbReference type="GO" id="GO:0030154">
    <property type="term" value="P:cell differentiation"/>
    <property type="evidence" value="ECO:0007669"/>
    <property type="project" value="UniProtKB-ARBA"/>
</dbReference>
<evidence type="ECO:0000313" key="16">
    <source>
        <dbReference type="EMBL" id="KAJ1524272.1"/>
    </source>
</evidence>
<dbReference type="Proteomes" id="UP001075354">
    <property type="component" value="Chromosome 9"/>
</dbReference>
<feature type="compositionally biased region" description="Low complexity" evidence="13">
    <location>
        <begin position="803"/>
        <end position="814"/>
    </location>
</feature>
<evidence type="ECO:0000259" key="15">
    <source>
        <dbReference type="PROSITE" id="PS51810"/>
    </source>
</evidence>
<comment type="caution">
    <text evidence="16">The sequence shown here is derived from an EMBL/GenBank/DDBJ whole genome shotgun (WGS) entry which is preliminary data.</text>
</comment>
<keyword evidence="17" id="KW-1185">Reference proteome</keyword>
<feature type="region of interest" description="Disordered" evidence="13">
    <location>
        <begin position="333"/>
        <end position="364"/>
    </location>
</feature>
<feature type="domain" description="C2H2-type" evidence="14">
    <location>
        <begin position="177"/>
        <end position="204"/>
    </location>
</feature>
<keyword evidence="2" id="KW-0678">Repressor</keyword>
<evidence type="ECO:0000256" key="8">
    <source>
        <dbReference type="ARBA" id="ARBA00023125"/>
    </source>
</evidence>
<evidence type="ECO:0000256" key="12">
    <source>
        <dbReference type="PROSITE-ProRule" id="PRU00042"/>
    </source>
</evidence>
<dbReference type="Pfam" id="PF25445">
    <property type="entry name" value="CCHC_ZFPM2"/>
    <property type="match status" value="1"/>
</dbReference>
<evidence type="ECO:0000256" key="11">
    <source>
        <dbReference type="ARBA" id="ARBA00023242"/>
    </source>
</evidence>
<evidence type="ECO:0000259" key="14">
    <source>
        <dbReference type="PROSITE" id="PS50157"/>
    </source>
</evidence>
<keyword evidence="6" id="KW-0862">Zinc</keyword>
<evidence type="ECO:0000256" key="13">
    <source>
        <dbReference type="SAM" id="MobiDB-lite"/>
    </source>
</evidence>
<evidence type="ECO:0000256" key="2">
    <source>
        <dbReference type="ARBA" id="ARBA00022491"/>
    </source>
</evidence>
<proteinExistence type="predicted"/>
<feature type="region of interest" description="Disordered" evidence="13">
    <location>
        <begin position="593"/>
        <end position="630"/>
    </location>
</feature>
<dbReference type="GO" id="GO:0008270">
    <property type="term" value="F:zinc ion binding"/>
    <property type="evidence" value="ECO:0007669"/>
    <property type="project" value="UniProtKB-KW"/>
</dbReference>
<dbReference type="InterPro" id="IPR034731">
    <property type="entry name" value="Znf_CCHC_FOG"/>
</dbReference>
<comment type="subcellular location">
    <subcellularLocation>
        <location evidence="1">Nucleus</location>
    </subcellularLocation>
</comment>
<dbReference type="PROSITE" id="PS51810">
    <property type="entry name" value="ZF_CCHC_FOG"/>
    <property type="match status" value="3"/>
</dbReference>
<evidence type="ECO:0000256" key="7">
    <source>
        <dbReference type="ARBA" id="ARBA00023015"/>
    </source>
</evidence>
<feature type="compositionally biased region" description="Low complexity" evidence="13">
    <location>
        <begin position="593"/>
        <end position="612"/>
    </location>
</feature>
<dbReference type="SMART" id="SM00355">
    <property type="entry name" value="ZnF_C2H2"/>
    <property type="match status" value="8"/>
</dbReference>
<feature type="region of interest" description="Disordered" evidence="13">
    <location>
        <begin position="791"/>
        <end position="818"/>
    </location>
</feature>
<evidence type="ECO:0000313" key="17">
    <source>
        <dbReference type="Proteomes" id="UP001075354"/>
    </source>
</evidence>
<keyword evidence="3" id="KW-0479">Metal-binding</keyword>
<dbReference type="GO" id="GO:0005634">
    <property type="term" value="C:nucleus"/>
    <property type="evidence" value="ECO:0007669"/>
    <property type="project" value="UniProtKB-SubCell"/>
</dbReference>
<feature type="domain" description="C2H2-type" evidence="14">
    <location>
        <begin position="826"/>
        <end position="849"/>
    </location>
</feature>
<protein>
    <recommendedName>
        <fullName evidence="18">Zinc finger protein ush</fullName>
    </recommendedName>
</protein>
<dbReference type="InterPro" id="IPR036236">
    <property type="entry name" value="Znf_C2H2_sf"/>
</dbReference>
<keyword evidence="10" id="KW-0804">Transcription</keyword>
<name>A0AAV7XI42_9NEOP</name>
<feature type="domain" description="C2H2-type" evidence="14">
    <location>
        <begin position="72"/>
        <end position="99"/>
    </location>
</feature>
<dbReference type="GO" id="GO:0009653">
    <property type="term" value="P:anatomical structure morphogenesis"/>
    <property type="evidence" value="ECO:0007669"/>
    <property type="project" value="UniProtKB-ARBA"/>
</dbReference>
<keyword evidence="4" id="KW-0677">Repeat</keyword>
<dbReference type="InterPro" id="IPR059121">
    <property type="entry name" value="CCHC_ZFPM2-like"/>
</dbReference>
<sequence>MVRALITILSSEPRSLFARYDSRVWTAEGGGGGWGAYPNAARRGARGRLSTSGWSRGKVFLTVPSCVAAAAFRCEPCGIRYSSLSTLEAHQTYYCAHRPNAQGPKGGPHDDGRPVCPRTGPIVEADENPSPGDSGDRAAEAADGEAPAKRTGPAATAAAGAAGPGAPGGAPAAPKQFTCPHCSYSADKKLSLNRHMRMHTASPPAAVGAVAPPPPLPLQVQPGEPADAAASFLDRYCQDCDIRFHSHNTLRAHKLHYCANRPVLKVGTSHASGNEALLALPTNPPLLVPYALLQAASVVQGAALTAALGAGAAAALGAACLLMPDGVLQPIATANPPPAARPRAPASQPPPSSAPAAGGLGPLDLSVRRASDCSEEDVDEELRVHDTEHEDIVCAPSVALMLSASSACSSPSPAPTQHSPSPPPQHASRKRPHSPALSPTDRGPGGKKSPRRTPNGVVAVGVPKKEAPELSPVPVSLPAPGHVPDPQLLLQQVLAGRGGLQGLPQGLAQTSLPLLLGAAPLELALRMAAVSAVSAAELQQQVVAAPPPPPPHVHVKHGVSKCKECNIVFNHHENYLAHKRHYCQSRLQAADPAPAEAGAGASPAPTSRSPTASSPPEPQPPPPAAAPPSATHTQYICARCQIKFTSLDNLTHHQAYYCPKRPSQDAPPPPAGPGKAADDKARRRCPKCKVSVPGDQASAHQCDALAAAGSSWKCPRCPVTSPTISAAQRHIETHAGIKAFRCTVCGYKGNTLRGMRTHIRTHPIPDAQEENYITCVMEDDAAHPGLVPVPTPLATPPTPPTPAAASATDLSSLPGATPDPDLERQFACDMCGFTSSHRSSVLHHLRLVHGQGQGHGQARAPDEATAPFAHTPSRTPDDQRRSSHAVNGADRVTIKEEKLDDDYISIDDLKVKEEPVFGSDVEERASVTIRSSPLLIEDSKSSLKNVEDLSAGDDVVSANNNRKGSKYCESCDISFTMYDNFETHKKFYCRRSETDSKVAQASAL</sequence>
<evidence type="ECO:0000256" key="3">
    <source>
        <dbReference type="ARBA" id="ARBA00022723"/>
    </source>
</evidence>
<feature type="domain" description="CCHC FOG-type" evidence="15">
    <location>
        <begin position="229"/>
        <end position="262"/>
    </location>
</feature>
<feature type="region of interest" description="Disordered" evidence="13">
    <location>
        <begin position="406"/>
        <end position="457"/>
    </location>
</feature>
<reference evidence="16" key="1">
    <citation type="submission" date="2022-12" db="EMBL/GenBank/DDBJ databases">
        <title>Chromosome-level genome assembly of the bean flower thrips Megalurothrips usitatus.</title>
        <authorList>
            <person name="Ma L."/>
            <person name="Liu Q."/>
            <person name="Li H."/>
            <person name="Cai W."/>
        </authorList>
    </citation>
    <scope>NUCLEOTIDE SEQUENCE</scope>
    <source>
        <strain evidence="16">Cailab_2022a</strain>
    </source>
</reference>
<evidence type="ECO:0000256" key="1">
    <source>
        <dbReference type="ARBA" id="ARBA00004123"/>
    </source>
</evidence>
<gene>
    <name evidence="16" type="ORF">ONE63_010785</name>
</gene>
<dbReference type="EMBL" id="JAPTSV010000009">
    <property type="protein sequence ID" value="KAJ1524272.1"/>
    <property type="molecule type" value="Genomic_DNA"/>
</dbReference>
<feature type="domain" description="CCHC FOG-type" evidence="15">
    <location>
        <begin position="554"/>
        <end position="587"/>
    </location>
</feature>
<dbReference type="GO" id="GO:0061629">
    <property type="term" value="F:RNA polymerase II-specific DNA-binding transcription factor binding"/>
    <property type="evidence" value="ECO:0007669"/>
    <property type="project" value="InterPro"/>
</dbReference>
<dbReference type="Gene3D" id="3.30.160.60">
    <property type="entry name" value="Classic Zinc Finger"/>
    <property type="match status" value="2"/>
</dbReference>
<feature type="region of interest" description="Disordered" evidence="13">
    <location>
        <begin position="850"/>
        <end position="888"/>
    </location>
</feature>
<feature type="region of interest" description="Disordered" evidence="13">
    <location>
        <begin position="658"/>
        <end position="680"/>
    </location>
</feature>
<keyword evidence="8" id="KW-0238">DNA-binding</keyword>
<feature type="region of interest" description="Disordered" evidence="13">
    <location>
        <begin position="99"/>
        <end position="172"/>
    </location>
</feature>
<evidence type="ECO:0000256" key="5">
    <source>
        <dbReference type="ARBA" id="ARBA00022771"/>
    </source>
</evidence>